<accession>A0A2G9C3L0</accession>
<evidence type="ECO:0000313" key="1">
    <source>
        <dbReference type="EMBL" id="PIM50955.1"/>
    </source>
</evidence>
<protein>
    <submittedName>
        <fullName evidence="1">Uncharacterized protein</fullName>
    </submittedName>
</protein>
<evidence type="ECO:0000313" key="2">
    <source>
        <dbReference type="Proteomes" id="UP000231501"/>
    </source>
</evidence>
<dbReference type="OrthoDB" id="9991024at2"/>
<comment type="caution">
    <text evidence="1">The sequence shown here is derived from an EMBL/GenBank/DDBJ whole genome shotgun (WGS) entry which is preliminary data.</text>
</comment>
<keyword evidence="2" id="KW-1185">Reference proteome</keyword>
<dbReference type="EMBL" id="PEOG01000088">
    <property type="protein sequence ID" value="PIM50955.1"/>
    <property type="molecule type" value="Genomic_DNA"/>
</dbReference>
<dbReference type="AlphaFoldDB" id="A0A2G9C3L0"/>
<dbReference type="RefSeq" id="WP_099863833.1">
    <property type="nucleotide sequence ID" value="NZ_PEOG01000088.1"/>
</dbReference>
<proteinExistence type="predicted"/>
<organism evidence="1 2">
    <name type="scientific">Roseateles chitinivorans</name>
    <dbReference type="NCBI Taxonomy" id="2917965"/>
    <lineage>
        <taxon>Bacteria</taxon>
        <taxon>Pseudomonadati</taxon>
        <taxon>Pseudomonadota</taxon>
        <taxon>Betaproteobacteria</taxon>
        <taxon>Burkholderiales</taxon>
        <taxon>Sphaerotilaceae</taxon>
        <taxon>Roseateles</taxon>
    </lineage>
</organism>
<reference evidence="1 2" key="1">
    <citation type="submission" date="2017-11" db="EMBL/GenBank/DDBJ databases">
        <title>Draft genome sequence of Mitsuaria sp. HWN-4.</title>
        <authorList>
            <person name="Gundlapally S.R."/>
        </authorList>
    </citation>
    <scope>NUCLEOTIDE SEQUENCE [LARGE SCALE GENOMIC DNA]</scope>
    <source>
        <strain evidence="1 2">HWN-4</strain>
    </source>
</reference>
<gene>
    <name evidence="1" type="ORF">CS062_22380</name>
</gene>
<name>A0A2G9C3L0_9BURK</name>
<dbReference type="Proteomes" id="UP000231501">
    <property type="component" value="Unassembled WGS sequence"/>
</dbReference>
<sequence>MNDLTAIAARAAAEESTAYFVVPLIGSAGSVLKCAYFDANGWRVPAEHPLDTRFTNAIKFVQLPDSLKAHAVSQLGDSALDDSALLFAAVAKTLDKTCALPNTFLATEEGGATSLTIPVGLGTRRGVVLVFRRPATGGAHDLIATTDPEIRNGSSSDD</sequence>